<dbReference type="Proteomes" id="UP000632858">
    <property type="component" value="Unassembled WGS sequence"/>
</dbReference>
<sequence>MSGHVIISHGLNSGPDATKAMALAQACDLLGWRCEIPDYRDLDAVMPPMGDVRARIARLQARVDAAGGPVVLAGSSMGAFVSCRVALARPVQGLFLMAPPIALDGFDDLPLDAPAVPLSIVHGWHDELIPAGHVVAWAEKRSARLSLVNDSHRLAEHVDHCAQQFALLLGALS</sequence>
<dbReference type="Gene3D" id="3.40.50.1820">
    <property type="entry name" value="alpha/beta hydrolase"/>
    <property type="match status" value="1"/>
</dbReference>
<dbReference type="RefSeq" id="WP_188446856.1">
    <property type="nucleotide sequence ID" value="NZ_BMFO01000001.1"/>
</dbReference>
<organism evidence="2 3">
    <name type="scientific">Arenimonas maotaiensis</name>
    <dbReference type="NCBI Taxonomy" id="1446479"/>
    <lineage>
        <taxon>Bacteria</taxon>
        <taxon>Pseudomonadati</taxon>
        <taxon>Pseudomonadota</taxon>
        <taxon>Gammaproteobacteria</taxon>
        <taxon>Lysobacterales</taxon>
        <taxon>Lysobacteraceae</taxon>
        <taxon>Arenimonas</taxon>
    </lineage>
</organism>
<gene>
    <name evidence="2" type="ORF">GCM10010960_02180</name>
</gene>
<evidence type="ECO:0000313" key="3">
    <source>
        <dbReference type="Proteomes" id="UP000632858"/>
    </source>
</evidence>
<reference evidence="2" key="2">
    <citation type="submission" date="2020-09" db="EMBL/GenBank/DDBJ databases">
        <authorList>
            <person name="Sun Q."/>
            <person name="Zhou Y."/>
        </authorList>
    </citation>
    <scope>NUCLEOTIDE SEQUENCE</scope>
    <source>
        <strain evidence="2">CGMCC 1.12726</strain>
    </source>
</reference>
<dbReference type="Pfam" id="PF12697">
    <property type="entry name" value="Abhydrolase_6"/>
    <property type="match status" value="1"/>
</dbReference>
<name>A0A917CC55_9GAMM</name>
<keyword evidence="3" id="KW-1185">Reference proteome</keyword>
<comment type="caution">
    <text evidence="2">The sequence shown here is derived from an EMBL/GenBank/DDBJ whole genome shotgun (WGS) entry which is preliminary data.</text>
</comment>
<proteinExistence type="predicted"/>
<evidence type="ECO:0000313" key="2">
    <source>
        <dbReference type="EMBL" id="GGF83652.1"/>
    </source>
</evidence>
<reference evidence="2" key="1">
    <citation type="journal article" date="2014" name="Int. J. Syst. Evol. Microbiol.">
        <title>Complete genome sequence of Corynebacterium casei LMG S-19264T (=DSM 44701T), isolated from a smear-ripened cheese.</title>
        <authorList>
            <consortium name="US DOE Joint Genome Institute (JGI-PGF)"/>
            <person name="Walter F."/>
            <person name="Albersmeier A."/>
            <person name="Kalinowski J."/>
            <person name="Ruckert C."/>
        </authorList>
    </citation>
    <scope>NUCLEOTIDE SEQUENCE</scope>
    <source>
        <strain evidence="2">CGMCC 1.12726</strain>
    </source>
</reference>
<dbReference type="InterPro" id="IPR029058">
    <property type="entry name" value="AB_hydrolase_fold"/>
</dbReference>
<protein>
    <submittedName>
        <fullName evidence="2">Alpha/beta hydrolase</fullName>
    </submittedName>
</protein>
<feature type="domain" description="AB hydrolase-1" evidence="1">
    <location>
        <begin position="36"/>
        <end position="128"/>
    </location>
</feature>
<accession>A0A917CC55</accession>
<keyword evidence="2" id="KW-0378">Hydrolase</keyword>
<dbReference type="AlphaFoldDB" id="A0A917CC55"/>
<dbReference type="InterPro" id="IPR000073">
    <property type="entry name" value="AB_hydrolase_1"/>
</dbReference>
<dbReference type="GO" id="GO:0016787">
    <property type="term" value="F:hydrolase activity"/>
    <property type="evidence" value="ECO:0007669"/>
    <property type="project" value="UniProtKB-KW"/>
</dbReference>
<dbReference type="SUPFAM" id="SSF53474">
    <property type="entry name" value="alpha/beta-Hydrolases"/>
    <property type="match status" value="1"/>
</dbReference>
<dbReference type="EMBL" id="BMFO01000001">
    <property type="protein sequence ID" value="GGF83652.1"/>
    <property type="molecule type" value="Genomic_DNA"/>
</dbReference>
<evidence type="ECO:0000259" key="1">
    <source>
        <dbReference type="Pfam" id="PF12697"/>
    </source>
</evidence>